<name>A0A420WUP1_9GAMM</name>
<evidence type="ECO:0000313" key="2">
    <source>
        <dbReference type="Proteomes" id="UP000281975"/>
    </source>
</evidence>
<dbReference type="AlphaFoldDB" id="A0A420WUP1"/>
<dbReference type="EMBL" id="RBIN01000007">
    <property type="protein sequence ID" value="RKQ97165.1"/>
    <property type="molecule type" value="Genomic_DNA"/>
</dbReference>
<dbReference type="Proteomes" id="UP000281975">
    <property type="component" value="Unassembled WGS sequence"/>
</dbReference>
<reference evidence="1 2" key="1">
    <citation type="submission" date="2018-10" db="EMBL/GenBank/DDBJ databases">
        <title>Genomic Encyclopedia of Type Strains, Phase IV (KMG-IV): sequencing the most valuable type-strain genomes for metagenomic binning, comparative biology and taxonomic classification.</title>
        <authorList>
            <person name="Goeker M."/>
        </authorList>
    </citation>
    <scope>NUCLEOTIDE SEQUENCE [LARGE SCALE GENOMIC DNA]</scope>
    <source>
        <strain evidence="1 2">DSM 23229</strain>
    </source>
</reference>
<protein>
    <submittedName>
        <fullName evidence="1">Uncharacterized protein</fullName>
    </submittedName>
</protein>
<comment type="caution">
    <text evidence="1">The sequence shown here is derived from an EMBL/GenBank/DDBJ whole genome shotgun (WGS) entry which is preliminary data.</text>
</comment>
<keyword evidence="2" id="KW-1185">Reference proteome</keyword>
<evidence type="ECO:0000313" key="1">
    <source>
        <dbReference type="EMBL" id="RKQ97165.1"/>
    </source>
</evidence>
<dbReference type="OrthoDB" id="6184204at2"/>
<dbReference type="RefSeq" id="WP_121173497.1">
    <property type="nucleotide sequence ID" value="NZ_RBIN01000007.1"/>
</dbReference>
<sequence>MKIIYIPQRSDLSAEYELGDDKVIAHMNGHQETFNFQNMPDGRADSITADYLPICPVVAAERVDGDLTVTLLHWYGVDAAEDEKQEREVTV</sequence>
<proteinExistence type="predicted"/>
<organism evidence="1 2">
    <name type="scientific">Kushneria sinocarnis</name>
    <dbReference type="NCBI Taxonomy" id="595502"/>
    <lineage>
        <taxon>Bacteria</taxon>
        <taxon>Pseudomonadati</taxon>
        <taxon>Pseudomonadota</taxon>
        <taxon>Gammaproteobacteria</taxon>
        <taxon>Oceanospirillales</taxon>
        <taxon>Halomonadaceae</taxon>
        <taxon>Kushneria</taxon>
    </lineage>
</organism>
<gene>
    <name evidence="1" type="ORF">C7446_2585</name>
</gene>
<accession>A0A420WUP1</accession>